<keyword evidence="1" id="KW-0472">Membrane</keyword>
<evidence type="ECO:0000313" key="3">
    <source>
        <dbReference type="Proteomes" id="UP001207337"/>
    </source>
</evidence>
<name>A0ABT3PUR5_9BACT</name>
<reference evidence="2 3" key="1">
    <citation type="submission" date="2021-11" db="EMBL/GenBank/DDBJ databases">
        <title>Aliifidinibius sp. nov., a new bacterium isolated from saline soil.</title>
        <authorList>
            <person name="Galisteo C."/>
            <person name="De La Haba R."/>
            <person name="Sanchez-Porro C."/>
            <person name="Ventosa A."/>
        </authorList>
    </citation>
    <scope>NUCLEOTIDE SEQUENCE [LARGE SCALE GENOMIC DNA]</scope>
    <source>
        <strain evidence="2 3">KACC 190600</strain>
    </source>
</reference>
<keyword evidence="3" id="KW-1185">Reference proteome</keyword>
<accession>A0ABT3PUR5</accession>
<gene>
    <name evidence="2" type="ORF">LQ318_01510</name>
</gene>
<evidence type="ECO:0008006" key="4">
    <source>
        <dbReference type="Google" id="ProtNLM"/>
    </source>
</evidence>
<keyword evidence="1" id="KW-1133">Transmembrane helix</keyword>
<protein>
    <recommendedName>
        <fullName evidence="4">DUF3899 domain-containing protein</fullName>
    </recommendedName>
</protein>
<evidence type="ECO:0000313" key="2">
    <source>
        <dbReference type="EMBL" id="MCW9711568.1"/>
    </source>
</evidence>
<dbReference type="Proteomes" id="UP001207337">
    <property type="component" value="Unassembled WGS sequence"/>
</dbReference>
<keyword evidence="1" id="KW-0812">Transmembrane</keyword>
<feature type="transmembrane region" description="Helical" evidence="1">
    <location>
        <begin position="27"/>
        <end position="46"/>
    </location>
</feature>
<feature type="transmembrane region" description="Helical" evidence="1">
    <location>
        <begin position="52"/>
        <end position="72"/>
    </location>
</feature>
<organism evidence="2 3">
    <name type="scientific">Fodinibius salicampi</name>
    <dbReference type="NCBI Taxonomy" id="1920655"/>
    <lineage>
        <taxon>Bacteria</taxon>
        <taxon>Pseudomonadati</taxon>
        <taxon>Balneolota</taxon>
        <taxon>Balneolia</taxon>
        <taxon>Balneolales</taxon>
        <taxon>Balneolaceae</taxon>
        <taxon>Fodinibius</taxon>
    </lineage>
</organism>
<dbReference type="EMBL" id="JAJNDC010000001">
    <property type="protein sequence ID" value="MCW9711568.1"/>
    <property type="molecule type" value="Genomic_DNA"/>
</dbReference>
<evidence type="ECO:0000256" key="1">
    <source>
        <dbReference type="SAM" id="Phobius"/>
    </source>
</evidence>
<feature type="transmembrane region" description="Helical" evidence="1">
    <location>
        <begin position="112"/>
        <end position="133"/>
    </location>
</feature>
<comment type="caution">
    <text evidence="2">The sequence shown here is derived from an EMBL/GenBank/DDBJ whole genome shotgun (WGS) entry which is preliminary data.</text>
</comment>
<dbReference type="RefSeq" id="WP_265786890.1">
    <property type="nucleotide sequence ID" value="NZ_BAABRS010000001.1"/>
</dbReference>
<sequence length="134" mass="15117">MLEQEKDYRKLYSEEQITSQRIYDKTLLTLSSGAFAVSFAFMDAFITGKPVYTSLIISGWGFLTFSILLQLGSHLMSVNAFKQAIKDIDSPENADNSRTGGKFAKYTDRINYASGITFAIGIFLILTFVYFNFN</sequence>
<proteinExistence type="predicted"/>